<dbReference type="InterPro" id="IPR051633">
    <property type="entry name" value="AceTr"/>
</dbReference>
<evidence type="ECO:0000256" key="6">
    <source>
        <dbReference type="SAM" id="Phobius"/>
    </source>
</evidence>
<dbReference type="AlphaFoldDB" id="A0A0J6EUY3"/>
<accession>A0A0J6EUY3</accession>
<dbReference type="OrthoDB" id="3648309at2759"/>
<dbReference type="GO" id="GO:0015123">
    <property type="term" value="F:acetate transmembrane transporter activity"/>
    <property type="evidence" value="ECO:0007669"/>
    <property type="project" value="TreeGrafter"/>
</dbReference>
<sequence length="280" mass="30627">MPSTPMSTDKDDLNEINFEPIRRTQTAESVIIPRDVFEKLYLNPHQQPHADTLRKTFANPTPVALIGFLVATTPNACAAMGWSGAGRNSGAILSVLIFFGGFLQLLGGLGNWILGNTFSSTLFLTFGMFWLVQGTNLIPFFAVGSTYSPTGNPLEGQKTASFNATTGFFFVFLTLLTVFFLICSLRTNICLFLGLLFLVVAFACFAGTYFELALNHIANAERLQVVGGAFTFGLCVLVWYLLLAEMLETVDLPISLPIGDLSSRIPVKSQRGQRVPKEEC</sequence>
<evidence type="ECO:0000256" key="5">
    <source>
        <dbReference type="ARBA" id="ARBA00023136"/>
    </source>
</evidence>
<dbReference type="Proteomes" id="UP000054567">
    <property type="component" value="Unassembled WGS sequence"/>
</dbReference>
<feature type="transmembrane region" description="Helical" evidence="6">
    <location>
        <begin position="189"/>
        <end position="210"/>
    </location>
</feature>
<feature type="transmembrane region" description="Helical" evidence="6">
    <location>
        <begin position="162"/>
        <end position="182"/>
    </location>
</feature>
<protein>
    <submittedName>
        <fullName evidence="7">Uncharacterized protein</fullName>
    </submittedName>
</protein>
<dbReference type="Pfam" id="PF01184">
    <property type="entry name" value="Gpr1_Fun34_YaaH"/>
    <property type="match status" value="1"/>
</dbReference>
<evidence type="ECO:0000256" key="2">
    <source>
        <dbReference type="ARBA" id="ARBA00005587"/>
    </source>
</evidence>
<evidence type="ECO:0000256" key="3">
    <source>
        <dbReference type="ARBA" id="ARBA00022692"/>
    </source>
</evidence>
<evidence type="ECO:0000313" key="8">
    <source>
        <dbReference type="Proteomes" id="UP000054567"/>
    </source>
</evidence>
<evidence type="ECO:0000256" key="1">
    <source>
        <dbReference type="ARBA" id="ARBA00004141"/>
    </source>
</evidence>
<name>A0A0J6EUY3_COCPO</name>
<dbReference type="EMBL" id="DS268109">
    <property type="protein sequence ID" value="KMM64341.1"/>
    <property type="molecule type" value="Genomic_DNA"/>
</dbReference>
<reference evidence="8" key="3">
    <citation type="journal article" date="2010" name="Genome Res.">
        <title>Population genomic sequencing of Coccidioides fungi reveals recent hybridization and transposon control.</title>
        <authorList>
            <person name="Neafsey D.E."/>
            <person name="Barker B.M."/>
            <person name="Sharpton T.J."/>
            <person name="Stajich J.E."/>
            <person name="Park D.J."/>
            <person name="Whiston E."/>
            <person name="Hung C.-Y."/>
            <person name="McMahan C."/>
            <person name="White J."/>
            <person name="Sykes S."/>
            <person name="Heiman D."/>
            <person name="Young S."/>
            <person name="Zeng Q."/>
            <person name="Abouelleil A."/>
            <person name="Aftuck L."/>
            <person name="Bessette D."/>
            <person name="Brown A."/>
            <person name="FitzGerald M."/>
            <person name="Lui A."/>
            <person name="Macdonald J.P."/>
            <person name="Priest M."/>
            <person name="Orbach M.J."/>
            <person name="Galgiani J.N."/>
            <person name="Kirkland T.N."/>
            <person name="Cole G.T."/>
            <person name="Birren B.W."/>
            <person name="Henn M.R."/>
            <person name="Taylor J.W."/>
            <person name="Rounsley S.D."/>
        </authorList>
    </citation>
    <scope>NUCLEOTIDE SEQUENCE [LARGE SCALE GENOMIC DNA]</scope>
    <source>
        <strain evidence="8">RMSCC 3488</strain>
    </source>
</reference>
<comment type="subcellular location">
    <subcellularLocation>
        <location evidence="1">Membrane</location>
        <topology evidence="1">Multi-pass membrane protein</topology>
    </subcellularLocation>
</comment>
<reference evidence="8" key="2">
    <citation type="journal article" date="2009" name="Genome Res.">
        <title>Comparative genomic analyses of the human fungal pathogens Coccidioides and their relatives.</title>
        <authorList>
            <person name="Sharpton T.J."/>
            <person name="Stajich J.E."/>
            <person name="Rounsley S.D."/>
            <person name="Gardner M.J."/>
            <person name="Wortman J.R."/>
            <person name="Jordar V.S."/>
            <person name="Maiti R."/>
            <person name="Kodira C.D."/>
            <person name="Neafsey D.E."/>
            <person name="Zeng Q."/>
            <person name="Hung C.-Y."/>
            <person name="McMahan C."/>
            <person name="Muszewska A."/>
            <person name="Grynberg M."/>
            <person name="Mandel M.A."/>
            <person name="Kellner E.M."/>
            <person name="Barker B.M."/>
            <person name="Galgiani J.N."/>
            <person name="Orbach M.J."/>
            <person name="Kirkland T.N."/>
            <person name="Cole G.T."/>
            <person name="Henn M.R."/>
            <person name="Birren B.W."/>
            <person name="Taylor J.W."/>
        </authorList>
    </citation>
    <scope>NUCLEOTIDE SEQUENCE [LARGE SCALE GENOMIC DNA]</scope>
    <source>
        <strain evidence="8">RMSCC 3488</strain>
    </source>
</reference>
<dbReference type="InterPro" id="IPR000791">
    <property type="entry name" value="Gpr1/Fun34/SatP-like"/>
</dbReference>
<keyword evidence="4 6" id="KW-1133">Transmembrane helix</keyword>
<dbReference type="VEuPathDB" id="FungiDB:CPAG_00693"/>
<organism evidence="7 8">
    <name type="scientific">Coccidioides posadasii RMSCC 3488</name>
    <dbReference type="NCBI Taxonomy" id="454284"/>
    <lineage>
        <taxon>Eukaryota</taxon>
        <taxon>Fungi</taxon>
        <taxon>Dikarya</taxon>
        <taxon>Ascomycota</taxon>
        <taxon>Pezizomycotina</taxon>
        <taxon>Eurotiomycetes</taxon>
        <taxon>Eurotiomycetidae</taxon>
        <taxon>Onygenales</taxon>
        <taxon>Onygenaceae</taxon>
        <taxon>Coccidioides</taxon>
    </lineage>
</organism>
<comment type="similarity">
    <text evidence="2">Belongs to the acetate uptake transporter (AceTr) (TC 2.A.96) family.</text>
</comment>
<dbReference type="PANTHER" id="PTHR31123:SF6">
    <property type="entry name" value="MEMBRANE AMMONIUM TRANSPORTER (ATO3), PUTATIVE (AFU_ORTHOLOGUE AFUA_5G01140)-RELATED"/>
    <property type="match status" value="1"/>
</dbReference>
<feature type="transmembrane region" description="Helical" evidence="6">
    <location>
        <begin position="91"/>
        <end position="114"/>
    </location>
</feature>
<evidence type="ECO:0000313" key="7">
    <source>
        <dbReference type="EMBL" id="KMM64341.1"/>
    </source>
</evidence>
<feature type="transmembrane region" description="Helical" evidence="6">
    <location>
        <begin position="63"/>
        <end position="85"/>
    </location>
</feature>
<proteinExistence type="inferred from homology"/>
<gene>
    <name evidence="7" type="ORF">CPAG_00693</name>
</gene>
<feature type="transmembrane region" description="Helical" evidence="6">
    <location>
        <begin position="222"/>
        <end position="243"/>
    </location>
</feature>
<dbReference type="GO" id="GO:0005886">
    <property type="term" value="C:plasma membrane"/>
    <property type="evidence" value="ECO:0007669"/>
    <property type="project" value="TreeGrafter"/>
</dbReference>
<evidence type="ECO:0000256" key="4">
    <source>
        <dbReference type="ARBA" id="ARBA00022989"/>
    </source>
</evidence>
<feature type="transmembrane region" description="Helical" evidence="6">
    <location>
        <begin position="121"/>
        <end position="142"/>
    </location>
</feature>
<reference evidence="7 8" key="1">
    <citation type="submission" date="2007-06" db="EMBL/GenBank/DDBJ databases">
        <title>The Genome Sequence of Coccidioides posadasii RMSCC_3488.</title>
        <authorList>
            <consortium name="Coccidioides Genome Resources Consortium"/>
            <consortium name="The Broad Institute Genome Sequencing Platform"/>
            <person name="Henn M.R."/>
            <person name="Sykes S."/>
            <person name="Young S."/>
            <person name="Jaffe D."/>
            <person name="Berlin A."/>
            <person name="Alvarez P."/>
            <person name="Butler J."/>
            <person name="Gnerre S."/>
            <person name="Grabherr M."/>
            <person name="Mauceli E."/>
            <person name="Brockman W."/>
            <person name="Kodira C."/>
            <person name="Alvarado L."/>
            <person name="Zeng Q."/>
            <person name="Crawford M."/>
            <person name="Antoine C."/>
            <person name="Devon K."/>
            <person name="Galgiani J."/>
            <person name="Orsborn K."/>
            <person name="Lewis M.L."/>
            <person name="Nusbaum C."/>
            <person name="Galagan J."/>
            <person name="Birren B."/>
        </authorList>
    </citation>
    <scope>NUCLEOTIDE SEQUENCE [LARGE SCALE GENOMIC DNA]</scope>
    <source>
        <strain evidence="7 8">RMSCC 3488</strain>
    </source>
</reference>
<dbReference type="PANTHER" id="PTHR31123">
    <property type="entry name" value="ACCUMULATION OF DYADS PROTEIN 2-RELATED"/>
    <property type="match status" value="1"/>
</dbReference>
<keyword evidence="5 6" id="KW-0472">Membrane</keyword>
<keyword evidence="3 6" id="KW-0812">Transmembrane</keyword>